<sequence>MEIKLDSISGCWQWTGNYYLRIDSSTKDAYATHKHFILEVPSIILQPLGSTLGKIPTSELVDIMDLAWQMLDPESEQVLANIEMLPQVTNPSLPYHDSSGKSPIIRT</sequence>
<accession>A0AAD7ALG6</accession>
<dbReference type="AlphaFoldDB" id="A0AAD7ALG6"/>
<name>A0AAD7ALG6_9AGAR</name>
<evidence type="ECO:0000313" key="1">
    <source>
        <dbReference type="EMBL" id="KAJ7362431.1"/>
    </source>
</evidence>
<organism evidence="1 2">
    <name type="scientific">Mycena albidolilacea</name>
    <dbReference type="NCBI Taxonomy" id="1033008"/>
    <lineage>
        <taxon>Eukaryota</taxon>
        <taxon>Fungi</taxon>
        <taxon>Dikarya</taxon>
        <taxon>Basidiomycota</taxon>
        <taxon>Agaricomycotina</taxon>
        <taxon>Agaricomycetes</taxon>
        <taxon>Agaricomycetidae</taxon>
        <taxon>Agaricales</taxon>
        <taxon>Marasmiineae</taxon>
        <taxon>Mycenaceae</taxon>
        <taxon>Mycena</taxon>
    </lineage>
</organism>
<comment type="caution">
    <text evidence="1">The sequence shown here is derived from an EMBL/GenBank/DDBJ whole genome shotgun (WGS) entry which is preliminary data.</text>
</comment>
<keyword evidence="2" id="KW-1185">Reference proteome</keyword>
<gene>
    <name evidence="1" type="ORF">DFH08DRAFT_683383</name>
</gene>
<dbReference type="Proteomes" id="UP001218218">
    <property type="component" value="Unassembled WGS sequence"/>
</dbReference>
<protein>
    <submittedName>
        <fullName evidence="1">Uncharacterized protein</fullName>
    </submittedName>
</protein>
<reference evidence="1" key="1">
    <citation type="submission" date="2023-03" db="EMBL/GenBank/DDBJ databases">
        <title>Massive genome expansion in bonnet fungi (Mycena s.s.) driven by repeated elements and novel gene families across ecological guilds.</title>
        <authorList>
            <consortium name="Lawrence Berkeley National Laboratory"/>
            <person name="Harder C.B."/>
            <person name="Miyauchi S."/>
            <person name="Viragh M."/>
            <person name="Kuo A."/>
            <person name="Thoen E."/>
            <person name="Andreopoulos B."/>
            <person name="Lu D."/>
            <person name="Skrede I."/>
            <person name="Drula E."/>
            <person name="Henrissat B."/>
            <person name="Morin E."/>
            <person name="Kohler A."/>
            <person name="Barry K."/>
            <person name="LaButti K."/>
            <person name="Morin E."/>
            <person name="Salamov A."/>
            <person name="Lipzen A."/>
            <person name="Mereny Z."/>
            <person name="Hegedus B."/>
            <person name="Baldrian P."/>
            <person name="Stursova M."/>
            <person name="Weitz H."/>
            <person name="Taylor A."/>
            <person name="Grigoriev I.V."/>
            <person name="Nagy L.G."/>
            <person name="Martin F."/>
            <person name="Kauserud H."/>
        </authorList>
    </citation>
    <scope>NUCLEOTIDE SEQUENCE</scope>
    <source>
        <strain evidence="1">CBHHK002</strain>
    </source>
</reference>
<evidence type="ECO:0000313" key="2">
    <source>
        <dbReference type="Proteomes" id="UP001218218"/>
    </source>
</evidence>
<dbReference type="EMBL" id="JARIHO010000004">
    <property type="protein sequence ID" value="KAJ7362431.1"/>
    <property type="molecule type" value="Genomic_DNA"/>
</dbReference>
<proteinExistence type="predicted"/>